<protein>
    <submittedName>
        <fullName evidence="2">Uncharacterized protein</fullName>
    </submittedName>
</protein>
<evidence type="ECO:0000313" key="3">
    <source>
        <dbReference type="Proteomes" id="UP000000683"/>
    </source>
</evidence>
<dbReference type="OrthoDB" id="6334918at2"/>
<gene>
    <name evidence="2" type="ordered locus">ambt_06290</name>
</gene>
<dbReference type="AlphaFoldDB" id="F5ZCP6"/>
<proteinExistence type="predicted"/>
<name>F5ZCP6_ALTNA</name>
<accession>F5ZCP6</accession>
<dbReference type="KEGG" id="alt:ambt_06290"/>
<dbReference type="Proteomes" id="UP000000683">
    <property type="component" value="Chromosome"/>
</dbReference>
<reference evidence="2 3" key="1">
    <citation type="journal article" date="2011" name="J. Bacteriol.">
        <title>Complete genome sequence of the polycyclic aromatic hydrocarbon-degrading bacterium Alteromonas sp. strain SN2.</title>
        <authorList>
            <person name="Jin H.M."/>
            <person name="Jeong H."/>
            <person name="Moon E.J."/>
            <person name="Math R.K."/>
            <person name="Lee K."/>
            <person name="Kim H.J."/>
            <person name="Jeon C.O."/>
            <person name="Oh T.K."/>
            <person name="Kim J.F."/>
        </authorList>
    </citation>
    <scope>NUCLEOTIDE SEQUENCE [LARGE SCALE GENOMIC DNA]</scope>
    <source>
        <strain evidence="3">JCM 17741 / KACC 18427 / KCTC 11700BP / SN2</strain>
    </source>
</reference>
<organism evidence="2 3">
    <name type="scientific">Alteromonas naphthalenivorans</name>
    <dbReference type="NCBI Taxonomy" id="715451"/>
    <lineage>
        <taxon>Bacteria</taxon>
        <taxon>Pseudomonadati</taxon>
        <taxon>Pseudomonadota</taxon>
        <taxon>Gammaproteobacteria</taxon>
        <taxon>Alteromonadales</taxon>
        <taxon>Alteromonadaceae</taxon>
        <taxon>Alteromonas/Salinimonas group</taxon>
        <taxon>Alteromonas</taxon>
    </lineage>
</organism>
<keyword evidence="3" id="KW-1185">Reference proteome</keyword>
<feature type="transmembrane region" description="Helical" evidence="1">
    <location>
        <begin position="118"/>
        <end position="139"/>
    </location>
</feature>
<keyword evidence="1" id="KW-1133">Transmembrane helix</keyword>
<dbReference type="HOGENOM" id="CLU_1709428_0_0_6"/>
<keyword evidence="1" id="KW-0472">Membrane</keyword>
<evidence type="ECO:0000256" key="1">
    <source>
        <dbReference type="SAM" id="Phobius"/>
    </source>
</evidence>
<evidence type="ECO:0000313" key="2">
    <source>
        <dbReference type="EMBL" id="AEF02795.1"/>
    </source>
</evidence>
<dbReference type="EMBL" id="CP002339">
    <property type="protein sequence ID" value="AEF02795.1"/>
    <property type="molecule type" value="Genomic_DNA"/>
</dbReference>
<keyword evidence="1" id="KW-0812">Transmembrane</keyword>
<sequence length="153" mass="17146">MSDLKPDYSSYSVAELNEARESINKHQFPERLAEIQSELAQRGVGNPQTTNVHKSVKKPVEKVPNILTKTDSKIIHFIIRVWCIVLFYLPASDLHEIFMEGTTYARRLGTISYDSNPISFSIEVAKSIILAGLLIFGFVKNPLTLGKKGEPKA</sequence>
<feature type="transmembrane region" description="Helical" evidence="1">
    <location>
        <begin position="74"/>
        <end position="91"/>
    </location>
</feature>
<dbReference type="RefSeq" id="WP_013783735.1">
    <property type="nucleotide sequence ID" value="NC_015554.1"/>
</dbReference>